<evidence type="ECO:0000313" key="5">
    <source>
        <dbReference type="Proteomes" id="UP000195953"/>
    </source>
</evidence>
<proteinExistence type="predicted"/>
<evidence type="ECO:0000313" key="2">
    <source>
        <dbReference type="EMBL" id="SMQ97716.1"/>
    </source>
</evidence>
<dbReference type="AlphaFoldDB" id="A0A1Y6GRC9"/>
<dbReference type="EMBL" id="LT853885">
    <property type="protein sequence ID" value="SMR04823.1"/>
    <property type="molecule type" value="Genomic_DNA"/>
</dbReference>
<keyword evidence="4" id="KW-1185">Reference proteome</keyword>
<dbReference type="RefSeq" id="WP_002804047.1">
    <property type="nucleotide sequence ID" value="NZ_CP016830.1"/>
</dbReference>
<reference evidence="3 5" key="1">
    <citation type="submission" date="2017-05" db="EMBL/GenBank/DDBJ databases">
        <authorList>
            <person name="Song R."/>
            <person name="Chenine A.L."/>
            <person name="Ruprecht R.M."/>
        </authorList>
    </citation>
    <scope>NUCLEOTIDE SEQUENCE [LARGE SCALE GENOMIC DNA]</scope>
    <source>
        <strain evidence="3">PD5205</strain>
    </source>
</reference>
<reference evidence="2 4" key="2">
    <citation type="submission" date="2017-05" db="EMBL/GenBank/DDBJ databases">
        <authorList>
            <person name="Blom J."/>
        </authorList>
    </citation>
    <scope>NUCLEOTIDE SEQUENCE [LARGE SCALE GENOMIC DNA]</scope>
    <source>
        <strain evidence="2">PD885</strain>
    </source>
</reference>
<evidence type="ECO:0000256" key="1">
    <source>
        <dbReference type="SAM" id="MobiDB-lite"/>
    </source>
</evidence>
<dbReference type="KEGG" id="xfr:BER92_17290"/>
<dbReference type="OrthoDB" id="6008912at2"/>
<name>A0A1Y6GRC9_9XANT</name>
<dbReference type="Proteomes" id="UP000195877">
    <property type="component" value="Chromosome 1"/>
</dbReference>
<organism evidence="3 5">
    <name type="scientific">Xanthomonas fragariae</name>
    <dbReference type="NCBI Taxonomy" id="48664"/>
    <lineage>
        <taxon>Bacteria</taxon>
        <taxon>Pseudomonadati</taxon>
        <taxon>Pseudomonadota</taxon>
        <taxon>Gammaproteobacteria</taxon>
        <taxon>Lysobacterales</taxon>
        <taxon>Lysobacteraceae</taxon>
        <taxon>Xanthomonas</taxon>
    </lineage>
</organism>
<accession>A0A1Y6GRC9</accession>
<dbReference type="GeneID" id="61892901"/>
<sequence>MSNNQNGNQGIDDPRPPNGVKAPGKNEDLLQDGPAQVSEIDDDDGIEDDVDEEDDEEDDQTSLQERRRNL</sequence>
<protein>
    <submittedName>
        <fullName evidence="3">Uncharacterized protein</fullName>
    </submittedName>
</protein>
<evidence type="ECO:0000313" key="4">
    <source>
        <dbReference type="Proteomes" id="UP000195877"/>
    </source>
</evidence>
<dbReference type="EMBL" id="LT853882">
    <property type="protein sequence ID" value="SMQ97716.1"/>
    <property type="molecule type" value="Genomic_DNA"/>
</dbReference>
<dbReference type="Proteomes" id="UP000195953">
    <property type="component" value="Chromosome 1"/>
</dbReference>
<gene>
    <name evidence="3" type="ORF">PD5205_03548</name>
    <name evidence="2" type="ORF">PD885_00447</name>
</gene>
<feature type="region of interest" description="Disordered" evidence="1">
    <location>
        <begin position="1"/>
        <end position="70"/>
    </location>
</feature>
<evidence type="ECO:0000313" key="3">
    <source>
        <dbReference type="EMBL" id="SMR04823.1"/>
    </source>
</evidence>
<feature type="compositionally biased region" description="Acidic residues" evidence="1">
    <location>
        <begin position="39"/>
        <end position="60"/>
    </location>
</feature>